<organism evidence="2 3">
    <name type="scientific">Nonomuraea maheshkhaliensis</name>
    <dbReference type="NCBI Taxonomy" id="419590"/>
    <lineage>
        <taxon>Bacteria</taxon>
        <taxon>Bacillati</taxon>
        <taxon>Actinomycetota</taxon>
        <taxon>Actinomycetes</taxon>
        <taxon>Streptosporangiales</taxon>
        <taxon>Streptosporangiaceae</taxon>
        <taxon>Nonomuraea</taxon>
    </lineage>
</organism>
<reference evidence="3" key="1">
    <citation type="journal article" date="2019" name="Int. J. Syst. Evol. Microbiol.">
        <title>The Global Catalogue of Microorganisms (GCM) 10K type strain sequencing project: providing services to taxonomists for standard genome sequencing and annotation.</title>
        <authorList>
            <consortium name="The Broad Institute Genomics Platform"/>
            <consortium name="The Broad Institute Genome Sequencing Center for Infectious Disease"/>
            <person name="Wu L."/>
            <person name="Ma J."/>
        </authorList>
    </citation>
    <scope>NUCLEOTIDE SEQUENCE [LARGE SCALE GENOMIC DNA]</scope>
    <source>
        <strain evidence="3">JCM 13929</strain>
    </source>
</reference>
<proteinExistence type="predicted"/>
<dbReference type="Proteomes" id="UP001500064">
    <property type="component" value="Unassembled WGS sequence"/>
</dbReference>
<feature type="compositionally biased region" description="Basic and acidic residues" evidence="1">
    <location>
        <begin position="33"/>
        <end position="45"/>
    </location>
</feature>
<sequence>MWSIAYDQTDGLMKLTTDTQVFVDGVTQGDGPSKQERLSGFERRPGRPITQRPRANRSTRNTRPWQGTRRAAAEREPPDRPAPATYG</sequence>
<keyword evidence="3" id="KW-1185">Reference proteome</keyword>
<dbReference type="EMBL" id="BAAAMU010000108">
    <property type="protein sequence ID" value="GAA1677118.1"/>
    <property type="molecule type" value="Genomic_DNA"/>
</dbReference>
<comment type="caution">
    <text evidence="2">The sequence shown here is derived from an EMBL/GenBank/DDBJ whole genome shotgun (WGS) entry which is preliminary data.</text>
</comment>
<feature type="region of interest" description="Disordered" evidence="1">
    <location>
        <begin position="24"/>
        <end position="87"/>
    </location>
</feature>
<name>A0ABP4SW24_9ACTN</name>
<gene>
    <name evidence="2" type="ORF">GCM10009733_087490</name>
</gene>
<protein>
    <submittedName>
        <fullName evidence="2">Uncharacterized protein</fullName>
    </submittedName>
</protein>
<evidence type="ECO:0000313" key="3">
    <source>
        <dbReference type="Proteomes" id="UP001500064"/>
    </source>
</evidence>
<evidence type="ECO:0000313" key="2">
    <source>
        <dbReference type="EMBL" id="GAA1677118.1"/>
    </source>
</evidence>
<accession>A0ABP4SW24</accession>
<feature type="compositionally biased region" description="Polar residues" evidence="1">
    <location>
        <begin position="56"/>
        <end position="65"/>
    </location>
</feature>
<evidence type="ECO:0000256" key="1">
    <source>
        <dbReference type="SAM" id="MobiDB-lite"/>
    </source>
</evidence>